<dbReference type="EMBL" id="FNQE01000028">
    <property type="protein sequence ID" value="SDZ25871.1"/>
    <property type="molecule type" value="Genomic_DNA"/>
</dbReference>
<name>A0A1H3RKV2_9FIRM</name>
<dbReference type="STRING" id="415015.SAMN05660462_02408"/>
<protein>
    <recommendedName>
        <fullName evidence="1">N-acetyltransferase domain-containing protein</fullName>
    </recommendedName>
</protein>
<dbReference type="InterPro" id="IPR039968">
    <property type="entry name" value="BcerS-like"/>
</dbReference>
<dbReference type="RefSeq" id="WP_091731633.1">
    <property type="nucleotide sequence ID" value="NZ_FNQE01000028.1"/>
</dbReference>
<dbReference type="PANTHER" id="PTHR41368:SF1">
    <property type="entry name" value="PROTEIN YGHO"/>
    <property type="match status" value="1"/>
</dbReference>
<dbReference type="OrthoDB" id="9806005at2"/>
<dbReference type="InterPro" id="IPR016181">
    <property type="entry name" value="Acyl_CoA_acyltransferase"/>
</dbReference>
<dbReference type="PROSITE" id="PS51186">
    <property type="entry name" value="GNAT"/>
    <property type="match status" value="1"/>
</dbReference>
<evidence type="ECO:0000313" key="2">
    <source>
        <dbReference type="EMBL" id="SDZ25871.1"/>
    </source>
</evidence>
<organism evidence="2 3">
    <name type="scientific">Proteiniborus ethanoligenes</name>
    <dbReference type="NCBI Taxonomy" id="415015"/>
    <lineage>
        <taxon>Bacteria</taxon>
        <taxon>Bacillati</taxon>
        <taxon>Bacillota</taxon>
        <taxon>Clostridia</taxon>
        <taxon>Eubacteriales</taxon>
        <taxon>Proteiniborus</taxon>
    </lineage>
</organism>
<dbReference type="Pfam" id="PF00583">
    <property type="entry name" value="Acetyltransf_1"/>
    <property type="match status" value="1"/>
</dbReference>
<accession>A0A1H3RKV2</accession>
<proteinExistence type="predicted"/>
<dbReference type="Proteomes" id="UP000198625">
    <property type="component" value="Unassembled WGS sequence"/>
</dbReference>
<dbReference type="GO" id="GO:0016747">
    <property type="term" value="F:acyltransferase activity, transferring groups other than amino-acyl groups"/>
    <property type="evidence" value="ECO:0007669"/>
    <property type="project" value="InterPro"/>
</dbReference>
<keyword evidence="3" id="KW-1185">Reference proteome</keyword>
<evidence type="ECO:0000313" key="3">
    <source>
        <dbReference type="Proteomes" id="UP000198625"/>
    </source>
</evidence>
<dbReference type="AlphaFoldDB" id="A0A1H3RKV2"/>
<feature type="domain" description="N-acetyltransferase" evidence="1">
    <location>
        <begin position="205"/>
        <end position="375"/>
    </location>
</feature>
<dbReference type="Gene3D" id="3.40.630.30">
    <property type="match status" value="1"/>
</dbReference>
<dbReference type="PANTHER" id="PTHR41368">
    <property type="entry name" value="PROTEIN YGHO"/>
    <property type="match status" value="1"/>
</dbReference>
<dbReference type="InterPro" id="IPR000182">
    <property type="entry name" value="GNAT_dom"/>
</dbReference>
<dbReference type="SUPFAM" id="SSF55729">
    <property type="entry name" value="Acyl-CoA N-acyltransferases (Nat)"/>
    <property type="match status" value="1"/>
</dbReference>
<evidence type="ECO:0000259" key="1">
    <source>
        <dbReference type="PROSITE" id="PS51186"/>
    </source>
</evidence>
<sequence length="375" mass="44274">MGDIAVQKIMTRKNEKDFIKLPWKIYKGDCCWVPPLISDFKKTMRGENNSLVQSGPFEHIIAYKDGEAVGRLCVGINEPLNHAKNYKEGYISLFESIDNYEVAKAMFDYASHWLKEKGMERMIGPISLPNGDDNRGLLIDNFTDPTLVMNTYNKSYYRRFFEEYNFYKYWDCYAYKYDAKEDIDERYRKYVPYAMGKYKFKVEKIDLKNIEKEMQDIKEIIKRAMPEEWEDFIPPTDEDIAIIGKSLVPVADPDLIYIARAEDGKPIGFNIALPDYNQVLKHMNGRLFPTGFLKYLYYRKKIDRARLFVLFVIPEFRKKGVPSAIYLKLYDASKEKGYKYGEGSTVWEYNKVMQRDIEKLGGKIYKTYRIYKKDL</sequence>
<gene>
    <name evidence="2" type="ORF">SAMN05660462_02408</name>
</gene>
<reference evidence="3" key="1">
    <citation type="submission" date="2016-10" db="EMBL/GenBank/DDBJ databases">
        <authorList>
            <person name="Varghese N."/>
            <person name="Submissions S."/>
        </authorList>
    </citation>
    <scope>NUCLEOTIDE SEQUENCE [LARGE SCALE GENOMIC DNA]</scope>
    <source>
        <strain evidence="3">DSM 21650</strain>
    </source>
</reference>